<proteinExistence type="predicted"/>
<evidence type="ECO:0000313" key="1">
    <source>
        <dbReference type="EMBL" id="RHK51314.1"/>
    </source>
</evidence>
<dbReference type="Proteomes" id="UP000286598">
    <property type="component" value="Unassembled WGS sequence"/>
</dbReference>
<name>A0A3R6JCV4_9BACT</name>
<gene>
    <name evidence="1" type="ORF">DW060_04790</name>
</gene>
<protein>
    <submittedName>
        <fullName evidence="1">Uncharacterized protein</fullName>
    </submittedName>
</protein>
<dbReference type="AlphaFoldDB" id="A0A3R6JCV4"/>
<comment type="caution">
    <text evidence="1">The sequence shown here is derived from an EMBL/GenBank/DDBJ whole genome shotgun (WGS) entry which is preliminary data.</text>
</comment>
<accession>A0A3R6JCV4</accession>
<sequence>MKSVGEKIFPQNARNAQKLLAEKSLPQMARMFTDVGGYGIPAIPTLPNSVGEQRTLSICVNL</sequence>
<reference evidence="1 2" key="1">
    <citation type="submission" date="2018-08" db="EMBL/GenBank/DDBJ databases">
        <title>A genome reference for cultivated species of the human gut microbiota.</title>
        <authorList>
            <person name="Zou Y."/>
            <person name="Xue W."/>
            <person name="Luo G."/>
        </authorList>
    </citation>
    <scope>NUCLEOTIDE SEQUENCE [LARGE SCALE GENOMIC DNA]</scope>
    <source>
        <strain evidence="1 2">AF42-9</strain>
    </source>
</reference>
<evidence type="ECO:0000313" key="2">
    <source>
        <dbReference type="Proteomes" id="UP000286598"/>
    </source>
</evidence>
<keyword evidence="2" id="KW-1185">Reference proteome</keyword>
<organism evidence="1 2">
    <name type="scientific">Leyella stercorea</name>
    <dbReference type="NCBI Taxonomy" id="363265"/>
    <lineage>
        <taxon>Bacteria</taxon>
        <taxon>Pseudomonadati</taxon>
        <taxon>Bacteroidota</taxon>
        <taxon>Bacteroidia</taxon>
        <taxon>Bacteroidales</taxon>
        <taxon>Prevotellaceae</taxon>
        <taxon>Leyella</taxon>
    </lineage>
</organism>
<dbReference type="EMBL" id="QRNO01000017">
    <property type="protein sequence ID" value="RHK51314.1"/>
    <property type="molecule type" value="Genomic_DNA"/>
</dbReference>